<comment type="caution">
    <text evidence="1">The sequence shown here is derived from an EMBL/GenBank/DDBJ whole genome shotgun (WGS) entry which is preliminary data.</text>
</comment>
<dbReference type="EMBL" id="JASGBQ010000029">
    <property type="protein sequence ID" value="MDI9243258.1"/>
    <property type="molecule type" value="Genomic_DNA"/>
</dbReference>
<reference evidence="1 2" key="1">
    <citation type="submission" date="2023-05" db="EMBL/GenBank/DDBJ databases">
        <title>[ruminococcus] sp. nov., isolated from a pig farm feces dump.</title>
        <authorList>
            <person name="Chang Y.-H."/>
        </authorList>
    </citation>
    <scope>NUCLEOTIDE SEQUENCE [LARGE SCALE GENOMIC DNA]</scope>
    <source>
        <strain evidence="1 2">YH-rum2234</strain>
    </source>
</reference>
<dbReference type="RefSeq" id="WP_283231684.1">
    <property type="nucleotide sequence ID" value="NZ_JASGBQ010000029.1"/>
</dbReference>
<protein>
    <submittedName>
        <fullName evidence="1">Uncharacterized protein</fullName>
    </submittedName>
</protein>
<dbReference type="Proteomes" id="UP001300383">
    <property type="component" value="Unassembled WGS sequence"/>
</dbReference>
<name>A0AAP4BDM0_9FIRM</name>
<accession>A0AAP4BDM0</accession>
<keyword evidence="2" id="KW-1185">Reference proteome</keyword>
<proteinExistence type="predicted"/>
<evidence type="ECO:0000313" key="1">
    <source>
        <dbReference type="EMBL" id="MDI9243258.1"/>
    </source>
</evidence>
<organism evidence="1 2">
    <name type="scientific">Fusibacillus kribbianus</name>
    <dbReference type="NCBI Taxonomy" id="3044208"/>
    <lineage>
        <taxon>Bacteria</taxon>
        <taxon>Bacillati</taxon>
        <taxon>Bacillota</taxon>
        <taxon>Clostridia</taxon>
        <taxon>Lachnospirales</taxon>
        <taxon>Lachnospiraceae</taxon>
        <taxon>Fusibacillus</taxon>
    </lineage>
</organism>
<sequence length="400" mass="47020">MVNAELQHNPYLLKTEVKFNGQSPKINCQIEKYENKLLSDWVKAVPGVFYDEMNGYDFDLFFSGTEYDFENLKMTFANMGVLPEQVRIIMRNELEDAEVKSKEIKELLEWLSINRNRQFDFDAFYDVNKDVFEETFTCVVVRGKEEVTEDLPFTLENIKSVDEIVGTNLTNVPVVFIIEPDTIQLFRRDLLSLTERKDIEQKQLFFFISPTMDKEYVVRFICDLGIEDPQLITSISDGSVTTYIKNYPMVAYVGEVIRIFEHEVNVMDACLKEKNEQSAIENVEVYEQISSLEEIIEKIKESDDHFVNLDCYSGGNRFSDLQSELEDSIRKWKSRKIKVVGNIEIDRNATDYEQDLNRYINDFYKNAIEYYHLEKSRIENEFREVYLNQPLDPEYHPDGA</sequence>
<evidence type="ECO:0000313" key="2">
    <source>
        <dbReference type="Proteomes" id="UP001300383"/>
    </source>
</evidence>
<gene>
    <name evidence="1" type="ORF">QJ036_12445</name>
</gene>
<dbReference type="AlphaFoldDB" id="A0AAP4BDM0"/>